<dbReference type="EMBL" id="FOFU01000019">
    <property type="protein sequence ID" value="SEQ92188.1"/>
    <property type="molecule type" value="Genomic_DNA"/>
</dbReference>
<feature type="transmembrane region" description="Helical" evidence="1">
    <location>
        <begin position="36"/>
        <end position="52"/>
    </location>
</feature>
<evidence type="ECO:0000256" key="1">
    <source>
        <dbReference type="SAM" id="Phobius"/>
    </source>
</evidence>
<protein>
    <submittedName>
        <fullName evidence="2">Uncharacterized protein</fullName>
    </submittedName>
</protein>
<dbReference type="Proteomes" id="UP000182360">
    <property type="component" value="Unassembled WGS sequence"/>
</dbReference>
<sequence length="101" mass="11575">MNHKGVLKLLATLFCFGIGFSVLSIFANVVVNPENYFILFFAVLVLVCIFFFKREDYLNSKNKKTGFLKVRDQEIIIGKESNFKKGKSLFLKVSIIAFLNK</sequence>
<feature type="transmembrane region" description="Helical" evidence="1">
    <location>
        <begin position="7"/>
        <end position="30"/>
    </location>
</feature>
<name>A0A1H9JZI3_9SPIR</name>
<evidence type="ECO:0000313" key="3">
    <source>
        <dbReference type="Proteomes" id="UP000182360"/>
    </source>
</evidence>
<reference evidence="2 3" key="1">
    <citation type="submission" date="2016-10" db="EMBL/GenBank/DDBJ databases">
        <authorList>
            <person name="de Groot N.N."/>
        </authorList>
    </citation>
    <scope>NUCLEOTIDE SEQUENCE [LARGE SCALE GENOMIC DNA]</scope>
    <source>
        <strain evidence="2 3">B25</strain>
    </source>
</reference>
<organism evidence="2 3">
    <name type="scientific">Treponema bryantii</name>
    <dbReference type="NCBI Taxonomy" id="163"/>
    <lineage>
        <taxon>Bacteria</taxon>
        <taxon>Pseudomonadati</taxon>
        <taxon>Spirochaetota</taxon>
        <taxon>Spirochaetia</taxon>
        <taxon>Spirochaetales</taxon>
        <taxon>Treponemataceae</taxon>
        <taxon>Treponema</taxon>
    </lineage>
</organism>
<keyword evidence="1" id="KW-0472">Membrane</keyword>
<gene>
    <name evidence="2" type="ORF">SAMN04487977_11912</name>
</gene>
<dbReference type="AlphaFoldDB" id="A0A1H9JZI3"/>
<proteinExistence type="predicted"/>
<dbReference type="OrthoDB" id="9882129at2"/>
<keyword evidence="3" id="KW-1185">Reference proteome</keyword>
<evidence type="ECO:0000313" key="2">
    <source>
        <dbReference type="EMBL" id="SEQ92188.1"/>
    </source>
</evidence>
<keyword evidence="1" id="KW-0812">Transmembrane</keyword>
<keyword evidence="1" id="KW-1133">Transmembrane helix</keyword>
<accession>A0A1H9JZI3</accession>
<dbReference type="RefSeq" id="WP_074645750.1">
    <property type="nucleotide sequence ID" value="NZ_FOFU01000019.1"/>
</dbReference>